<keyword evidence="2" id="KW-0040">ANK repeat</keyword>
<dbReference type="RefSeq" id="XP_043161241.1">
    <property type="nucleotide sequence ID" value="XM_043305306.1"/>
</dbReference>
<gene>
    <name evidence="4" type="ORF">Asppvi_009450</name>
</gene>
<dbReference type="Pfam" id="PF12796">
    <property type="entry name" value="Ank_2"/>
    <property type="match status" value="1"/>
</dbReference>
<evidence type="ECO:0000313" key="5">
    <source>
        <dbReference type="Proteomes" id="UP001043456"/>
    </source>
</evidence>
<accession>A0A9P3BJK6</accession>
<reference evidence="4 5" key="1">
    <citation type="submission" date="2018-10" db="EMBL/GenBank/DDBJ databases">
        <title>Pan-genome distribution and transcriptional activeness of fungal secondary metabolism genes in Aspergillus section Fumigati.</title>
        <authorList>
            <person name="Takahashi H."/>
            <person name="Umemura M."/>
            <person name="Ninomiya A."/>
            <person name="Kusuya Y."/>
            <person name="Urayama S."/>
            <person name="Shimizu M."/>
            <person name="Watanabe A."/>
            <person name="Kamei K."/>
            <person name="Yaguchi T."/>
            <person name="Hagiwara D."/>
        </authorList>
    </citation>
    <scope>NUCLEOTIDE SEQUENCE [LARGE SCALE GENOMIC DNA]</scope>
    <source>
        <strain evidence="4 5">IFM 55266</strain>
    </source>
</reference>
<dbReference type="Gene3D" id="1.25.40.20">
    <property type="entry name" value="Ankyrin repeat-containing domain"/>
    <property type="match status" value="2"/>
</dbReference>
<protein>
    <recommendedName>
        <fullName evidence="3">Nephrocystin 3-like N-terminal domain-containing protein</fullName>
    </recommendedName>
</protein>
<dbReference type="InterPro" id="IPR056884">
    <property type="entry name" value="NPHP3-like_N"/>
</dbReference>
<dbReference type="PANTHER" id="PTHR10039">
    <property type="entry name" value="AMELOGENIN"/>
    <property type="match status" value="1"/>
</dbReference>
<dbReference type="InterPro" id="IPR055530">
    <property type="entry name" value="DUF7104"/>
</dbReference>
<organism evidence="4 5">
    <name type="scientific">Aspergillus pseudoviridinutans</name>
    <dbReference type="NCBI Taxonomy" id="1517512"/>
    <lineage>
        <taxon>Eukaryota</taxon>
        <taxon>Fungi</taxon>
        <taxon>Dikarya</taxon>
        <taxon>Ascomycota</taxon>
        <taxon>Pezizomycotina</taxon>
        <taxon>Eurotiomycetes</taxon>
        <taxon>Eurotiomycetidae</taxon>
        <taxon>Eurotiales</taxon>
        <taxon>Aspergillaceae</taxon>
        <taxon>Aspergillus</taxon>
        <taxon>Aspergillus subgen. Fumigati</taxon>
    </lineage>
</organism>
<evidence type="ECO:0000313" key="4">
    <source>
        <dbReference type="EMBL" id="GIJ90495.1"/>
    </source>
</evidence>
<proteinExistence type="predicted"/>
<evidence type="ECO:0000256" key="2">
    <source>
        <dbReference type="PROSITE-ProRule" id="PRU00023"/>
    </source>
</evidence>
<feature type="repeat" description="ANK" evidence="2">
    <location>
        <begin position="1492"/>
        <end position="1524"/>
    </location>
</feature>
<dbReference type="InterPro" id="IPR036770">
    <property type="entry name" value="Ankyrin_rpt-contain_sf"/>
</dbReference>
<dbReference type="GeneID" id="67008060"/>
<dbReference type="Proteomes" id="UP001043456">
    <property type="component" value="Unassembled WGS sequence"/>
</dbReference>
<keyword evidence="1" id="KW-0677">Repeat</keyword>
<dbReference type="PANTHER" id="PTHR10039:SF14">
    <property type="entry name" value="NACHT DOMAIN-CONTAINING PROTEIN"/>
    <property type="match status" value="1"/>
</dbReference>
<keyword evidence="5" id="KW-1185">Reference proteome</keyword>
<comment type="caution">
    <text evidence="4">The sequence shown here is derived from an EMBL/GenBank/DDBJ whole genome shotgun (WGS) entry which is preliminary data.</text>
</comment>
<dbReference type="SMART" id="SM00248">
    <property type="entry name" value="ANK"/>
    <property type="match status" value="6"/>
</dbReference>
<dbReference type="InterPro" id="IPR002110">
    <property type="entry name" value="Ankyrin_rpt"/>
</dbReference>
<name>A0A9P3BJK6_9EURO</name>
<evidence type="ECO:0000259" key="3">
    <source>
        <dbReference type="Pfam" id="PF24883"/>
    </source>
</evidence>
<sequence>MAITLAEKLLEDPLFAGEDAILASFFCDSSSENHRTATAVLRGLLYQTIKKRPSSLGPLVSKYRGHKDKLFSSFDALWSVLMEIGNSSDSKLYCIIDALDECDDEVLESLLPQLNRSFQSGDSRNNHYGIHILITSRPYEEIRVHLAEFPNQNLASYSQIRNDLAIFIEQKVEELSVKKQYSANIRRNVAAILNDKAEGTFLWAGLACGELVRVRSRDAVATLEKLPSGLSSMYKRMLDMAVEDCQEDKSTIIQLLTVIVVARRPLTLLDVAEACNLYEADDPEDRVAYVREDVFDCRLLVVIHDDRVMLLHKSVKDFLTRYQNVHIINEQLAHAEFVSRCIDVLMQGLGEERPVLSSILGNAIGDRSFLLYCVEFWPEHAHLAGSEFKIAERHDAFFELDSSARETWLDLLRQFNLSVGYVPFKFSIFHIAARWGIPALISHALSRRSRLCEPGNAEAENFHLLRDHLINSRCSKGTTPLEESAIRGHSDVFGLLLDLTDGLTPLPDEAIAAAIQNPRRGAGLVKLLIDRGRLQAIPERRLMLASTETWDLLLDYFGLEFPVSEQMLLQICCSENGADILRALSRNLQGRLPITKGVLTDAALNRDARFAEFLLDDVGKTIPISADFTYYALLNRKHGPGIIDLVLALWQRGSLVLECPQEDPILLLIQQLQSHTVIPEQVACVLRVIQNRGFKLSPSMALVRLVAKTGDDNLYKEVLRNREAVAFINERILVCMVERMTAEMFDFSLDTLGGELPISAHVVEAAAANFEHGDQMMQKLFKISGGNLPVSALTFSRAAEIVQTQRHGSQTLTFLLQHSKDRVPASPSVIRFAAASGREGYPIIEAILDCLETNGLTAEADLIPTVISDGCAELVLFILDRTGSSLPITEETLALATGNHWDGIRMVRLLAQRACGRLPWHEEAFRRCDEVNMRPIFTEWSNEGALTHEMIHAAAIYIAQKSITRETPNMKILTNLLTLYDDISLIDKETMQLAAKTNSPGTLIDLMIRHRQEDLILTEEVVEVAAWNSWGRDEAITFLLEQYGEMTPVSEHALVFLLLNFSDRNRTVARFLEGRPDAILGSPTILKAAAAGRNRQIVRRILESYPFEITDEIFEAAAGDSPAAKDIFCMLLAKSGHHITERMIQISPKRSVEIYSFLIDETRDRIPISTGTLIAALNGSLDAVKTLLRYPIDVNQITEEFLVMAGQHWAPEQLFPLLFERFGDQIKITEKVVAATIESSHNSLFIAQLLSRLHSATPLTEAVLVAAAKSKLHMPELVELFNRLLSMVGDDKVITEATFVAAAGNGLNGAWIMQLLLSRRSDFQITESVSKAAVFSAMSSGPYVMEVLLDLKEDTVPITEGVLLMATRNPTDRYNIFRLLVRERFISVRACITQRLLLTIAASGDMMILSLLERRFEIPITNERRSICRLYIGARDGNRRAVQSLLRQGVPPDTRSARGETPLWMATAGQHDLIVKDLLATKAVDVDAVSMTGDSPLIRAVESYNVPIVRLLLAAGANPNLAKYGKTAYALAKERSYLRMMAIMREYGVK</sequence>
<dbReference type="Pfam" id="PF24883">
    <property type="entry name" value="NPHP3_N"/>
    <property type="match status" value="1"/>
</dbReference>
<evidence type="ECO:0000256" key="1">
    <source>
        <dbReference type="ARBA" id="ARBA00022737"/>
    </source>
</evidence>
<dbReference type="OrthoDB" id="1577640at2759"/>
<feature type="domain" description="Nephrocystin 3-like N-terminal" evidence="3">
    <location>
        <begin position="18"/>
        <end position="137"/>
    </location>
</feature>
<dbReference type="SUPFAM" id="SSF48403">
    <property type="entry name" value="Ankyrin repeat"/>
    <property type="match status" value="2"/>
</dbReference>
<dbReference type="PROSITE" id="PS50088">
    <property type="entry name" value="ANK_REPEAT"/>
    <property type="match status" value="1"/>
</dbReference>
<dbReference type="Pfam" id="PF23397">
    <property type="entry name" value="DUF7104"/>
    <property type="match status" value="7"/>
</dbReference>
<dbReference type="EMBL" id="BHVY01000007">
    <property type="protein sequence ID" value="GIJ90495.1"/>
    <property type="molecule type" value="Genomic_DNA"/>
</dbReference>
<dbReference type="PROSITE" id="PS50297">
    <property type="entry name" value="ANK_REP_REGION"/>
    <property type="match status" value="1"/>
</dbReference>